<dbReference type="InterPro" id="IPR027417">
    <property type="entry name" value="P-loop_NTPase"/>
</dbReference>
<feature type="modified residue" description="4-aspartylphosphate" evidence="8">
    <location>
        <position position="70"/>
    </location>
</feature>
<dbReference type="GO" id="GO:0043565">
    <property type="term" value="F:sequence-specific DNA binding"/>
    <property type="evidence" value="ECO:0007669"/>
    <property type="project" value="InterPro"/>
</dbReference>
<dbReference type="FunFam" id="3.40.50.2300:FF:000018">
    <property type="entry name" value="DNA-binding transcriptional regulator NtrC"/>
    <property type="match status" value="1"/>
</dbReference>
<dbReference type="InterPro" id="IPR003593">
    <property type="entry name" value="AAA+_ATPase"/>
</dbReference>
<dbReference type="KEGG" id="njp:NEJAP_3498"/>
<dbReference type="AlphaFoldDB" id="A0A7R6PNK3"/>
<dbReference type="GO" id="GO:0006355">
    <property type="term" value="P:regulation of DNA-templated transcription"/>
    <property type="evidence" value="ECO:0007669"/>
    <property type="project" value="InterPro"/>
</dbReference>
<dbReference type="PROSITE" id="PS00688">
    <property type="entry name" value="SIGMA54_INTERACT_3"/>
    <property type="match status" value="1"/>
</dbReference>
<dbReference type="InterPro" id="IPR025943">
    <property type="entry name" value="Sigma_54_int_dom_ATP-bd_2"/>
</dbReference>
<dbReference type="InterPro" id="IPR009057">
    <property type="entry name" value="Homeodomain-like_sf"/>
</dbReference>
<dbReference type="GO" id="GO:0000160">
    <property type="term" value="P:phosphorelay signal transduction system"/>
    <property type="evidence" value="ECO:0007669"/>
    <property type="project" value="UniProtKB-KW"/>
</dbReference>
<evidence type="ECO:0000256" key="8">
    <source>
        <dbReference type="PROSITE-ProRule" id="PRU00169"/>
    </source>
</evidence>
<keyword evidence="7" id="KW-0804">Transcription</keyword>
<dbReference type="InterPro" id="IPR025944">
    <property type="entry name" value="Sigma_54_int_dom_CS"/>
</dbReference>
<evidence type="ECO:0000256" key="2">
    <source>
        <dbReference type="ARBA" id="ARBA00022741"/>
    </source>
</evidence>
<dbReference type="PROSITE" id="PS50045">
    <property type="entry name" value="SIGMA54_INTERACT_4"/>
    <property type="match status" value="1"/>
</dbReference>
<dbReference type="SMART" id="SM00448">
    <property type="entry name" value="REC"/>
    <property type="match status" value="1"/>
</dbReference>
<name>A0A7R6PNK3_9GAMM</name>
<dbReference type="InterPro" id="IPR011006">
    <property type="entry name" value="CheY-like_superfamily"/>
</dbReference>
<keyword evidence="3" id="KW-0067">ATP-binding</keyword>
<evidence type="ECO:0000259" key="10">
    <source>
        <dbReference type="PROSITE" id="PS50110"/>
    </source>
</evidence>
<dbReference type="SMART" id="SM00382">
    <property type="entry name" value="AAA"/>
    <property type="match status" value="1"/>
</dbReference>
<dbReference type="SUPFAM" id="SSF52172">
    <property type="entry name" value="CheY-like"/>
    <property type="match status" value="1"/>
</dbReference>
<dbReference type="PANTHER" id="PTHR32071:SF57">
    <property type="entry name" value="C4-DICARBOXYLATE TRANSPORT TRANSCRIPTIONAL REGULATORY PROTEIN DCTD"/>
    <property type="match status" value="1"/>
</dbReference>
<evidence type="ECO:0000259" key="9">
    <source>
        <dbReference type="PROSITE" id="PS50045"/>
    </source>
</evidence>
<sequence>MQVVDENQNTTHQSVAGHSNTVLLVDDEKHIRLSAGQTLELAGYAVVALESAEKALEQITDEWCGVLVTDINMPGIDGLELMQRAHIIDPDLPVILITGHGDISMAVSAMRNGAYDFIEKPFSTELLVDIVRRAMEKRALTIENRRLRQELEAQSAPGPRIIGNTSSVKQLRRLVHAVADTPADILVLAETGTGKDLMARYIHEHSNRRDKNFVAINCGAVPESLIESELFGHEKGAFTDAKFKRIGKFEHANGGTVFLDEIESMPFALQVKLLRVLEERTIERLGSNELIPLDIRVIAASKVDLKEQAERGEFREDLYYRLNVVRVDIPPLRERLDDIPMLFQHFSILASTQYGREVLPLNMERMHSLMTHDWPGNIRELRNLAERYVLLGESCTFDFDNRPITDSTASGKMTLPEQVERFEKILLQTELSLHGGSIKDTLNSLGLPRKTLYDKMRKYGLDKNDYKS</sequence>
<dbReference type="GO" id="GO:0005524">
    <property type="term" value="F:ATP binding"/>
    <property type="evidence" value="ECO:0007669"/>
    <property type="project" value="UniProtKB-KW"/>
</dbReference>
<evidence type="ECO:0000256" key="7">
    <source>
        <dbReference type="ARBA" id="ARBA00023163"/>
    </source>
</evidence>
<feature type="domain" description="Response regulatory" evidence="10">
    <location>
        <begin position="21"/>
        <end position="135"/>
    </location>
</feature>
<dbReference type="Gene3D" id="3.40.50.300">
    <property type="entry name" value="P-loop containing nucleotide triphosphate hydrolases"/>
    <property type="match status" value="1"/>
</dbReference>
<protein>
    <submittedName>
        <fullName evidence="11">Two-component system, NtrC family, C4-dicarboxylate transport response regulator DctD</fullName>
    </submittedName>
</protein>
<dbReference type="RefSeq" id="WP_201348506.1">
    <property type="nucleotide sequence ID" value="NZ_AP014546.1"/>
</dbReference>
<evidence type="ECO:0000256" key="4">
    <source>
        <dbReference type="ARBA" id="ARBA00023012"/>
    </source>
</evidence>
<dbReference type="PROSITE" id="PS50110">
    <property type="entry name" value="RESPONSE_REGULATORY"/>
    <property type="match status" value="1"/>
</dbReference>
<keyword evidence="1 8" id="KW-0597">Phosphoprotein</keyword>
<evidence type="ECO:0000313" key="12">
    <source>
        <dbReference type="Proteomes" id="UP000595332"/>
    </source>
</evidence>
<evidence type="ECO:0000256" key="1">
    <source>
        <dbReference type="ARBA" id="ARBA00022553"/>
    </source>
</evidence>
<dbReference type="InterPro" id="IPR002078">
    <property type="entry name" value="Sigma_54_int"/>
</dbReference>
<dbReference type="Pfam" id="PF02954">
    <property type="entry name" value="HTH_8"/>
    <property type="match status" value="1"/>
</dbReference>
<dbReference type="CDD" id="cd00009">
    <property type="entry name" value="AAA"/>
    <property type="match status" value="1"/>
</dbReference>
<dbReference type="InterPro" id="IPR058031">
    <property type="entry name" value="AAA_lid_NorR"/>
</dbReference>
<dbReference type="CDD" id="cd17549">
    <property type="entry name" value="REC_DctD-like"/>
    <property type="match status" value="1"/>
</dbReference>
<dbReference type="InterPro" id="IPR002197">
    <property type="entry name" value="HTH_Fis"/>
</dbReference>
<evidence type="ECO:0000256" key="6">
    <source>
        <dbReference type="ARBA" id="ARBA00023125"/>
    </source>
</evidence>
<keyword evidence="2" id="KW-0547">Nucleotide-binding</keyword>
<dbReference type="EMBL" id="AP014546">
    <property type="protein sequence ID" value="BBB31436.1"/>
    <property type="molecule type" value="Genomic_DNA"/>
</dbReference>
<dbReference type="SUPFAM" id="SSF46689">
    <property type="entry name" value="Homeodomain-like"/>
    <property type="match status" value="1"/>
</dbReference>
<keyword evidence="5" id="KW-0805">Transcription regulation</keyword>
<organism evidence="11 12">
    <name type="scientific">Neptunomonas japonica JAMM 1380</name>
    <dbReference type="NCBI Taxonomy" id="1441457"/>
    <lineage>
        <taxon>Bacteria</taxon>
        <taxon>Pseudomonadati</taxon>
        <taxon>Pseudomonadota</taxon>
        <taxon>Gammaproteobacteria</taxon>
        <taxon>Oceanospirillales</taxon>
        <taxon>Oceanospirillaceae</taxon>
        <taxon>Neptunomonas</taxon>
    </lineage>
</organism>
<dbReference type="Pfam" id="PF00158">
    <property type="entry name" value="Sigma54_activat"/>
    <property type="match status" value="1"/>
</dbReference>
<dbReference type="Gene3D" id="1.10.8.60">
    <property type="match status" value="1"/>
</dbReference>
<dbReference type="FunFam" id="3.40.50.300:FF:000006">
    <property type="entry name" value="DNA-binding transcriptional regulator NtrC"/>
    <property type="match status" value="1"/>
</dbReference>
<evidence type="ECO:0000313" key="11">
    <source>
        <dbReference type="EMBL" id="BBB31436.1"/>
    </source>
</evidence>
<feature type="domain" description="Sigma-54 factor interaction" evidence="9">
    <location>
        <begin position="161"/>
        <end position="390"/>
    </location>
</feature>
<dbReference type="Pfam" id="PF25601">
    <property type="entry name" value="AAA_lid_14"/>
    <property type="match status" value="1"/>
</dbReference>
<dbReference type="PROSITE" id="PS00676">
    <property type="entry name" value="SIGMA54_INTERACT_2"/>
    <property type="match status" value="1"/>
</dbReference>
<dbReference type="Proteomes" id="UP000595332">
    <property type="component" value="Chromosome"/>
</dbReference>
<evidence type="ECO:0000256" key="5">
    <source>
        <dbReference type="ARBA" id="ARBA00023015"/>
    </source>
</evidence>
<dbReference type="InterPro" id="IPR001789">
    <property type="entry name" value="Sig_transdc_resp-reg_receiver"/>
</dbReference>
<keyword evidence="6" id="KW-0238">DNA-binding</keyword>
<accession>A0A7R6PNK3</accession>
<reference evidence="11 12" key="1">
    <citation type="journal article" date="2008" name="Int. J. Syst. Evol. Microbiol.">
        <title>Neptunomonas japonica sp. nov., an Osedax japonicus symbiont-like bacterium isolated from sediment adjacent to sperm whale carcasses off Kagoshima, Japan.</title>
        <authorList>
            <person name="Miyazaki M."/>
            <person name="Nogi Y."/>
            <person name="Fujiwara Y."/>
            <person name="Kawato M."/>
            <person name="Kubokawa K."/>
            <person name="Horikoshi K."/>
        </authorList>
    </citation>
    <scope>NUCLEOTIDE SEQUENCE [LARGE SCALE GENOMIC DNA]</scope>
    <source>
        <strain evidence="11 12">JAMM 1380</strain>
    </source>
</reference>
<proteinExistence type="predicted"/>
<dbReference type="Gene3D" id="3.40.50.2300">
    <property type="match status" value="1"/>
</dbReference>
<keyword evidence="12" id="KW-1185">Reference proteome</keyword>
<dbReference type="Pfam" id="PF00072">
    <property type="entry name" value="Response_reg"/>
    <property type="match status" value="1"/>
</dbReference>
<dbReference type="PANTHER" id="PTHR32071">
    <property type="entry name" value="TRANSCRIPTIONAL REGULATORY PROTEIN"/>
    <property type="match status" value="1"/>
</dbReference>
<keyword evidence="4" id="KW-0902">Two-component regulatory system</keyword>
<evidence type="ECO:0000256" key="3">
    <source>
        <dbReference type="ARBA" id="ARBA00022840"/>
    </source>
</evidence>
<dbReference type="Gene3D" id="1.10.10.60">
    <property type="entry name" value="Homeodomain-like"/>
    <property type="match status" value="1"/>
</dbReference>
<dbReference type="SUPFAM" id="SSF52540">
    <property type="entry name" value="P-loop containing nucleoside triphosphate hydrolases"/>
    <property type="match status" value="1"/>
</dbReference>
<gene>
    <name evidence="11" type="ORF">NEJAP_3498</name>
</gene>